<protein>
    <recommendedName>
        <fullName evidence="6">Glycosyl transferase family 1 domain-containing protein</fullName>
    </recommendedName>
</protein>
<dbReference type="EMBL" id="MFFS01000025">
    <property type="protein sequence ID" value="OGF22465.1"/>
    <property type="molecule type" value="Genomic_DNA"/>
</dbReference>
<dbReference type="PANTHER" id="PTHR46401">
    <property type="entry name" value="GLYCOSYLTRANSFERASE WBBK-RELATED"/>
    <property type="match status" value="1"/>
</dbReference>
<name>A0A1F5S6Z5_9BACT</name>
<evidence type="ECO:0000313" key="5">
    <source>
        <dbReference type="Proteomes" id="UP000178323"/>
    </source>
</evidence>
<evidence type="ECO:0008006" key="6">
    <source>
        <dbReference type="Google" id="ProtNLM"/>
    </source>
</evidence>
<dbReference type="Proteomes" id="UP000178323">
    <property type="component" value="Unassembled WGS sequence"/>
</dbReference>
<proteinExistence type="predicted"/>
<feature type="domain" description="Glycosyl transferase family 1" evidence="2">
    <location>
        <begin position="196"/>
        <end position="345"/>
    </location>
</feature>
<dbReference type="PANTHER" id="PTHR46401:SF2">
    <property type="entry name" value="GLYCOSYLTRANSFERASE WBBK-RELATED"/>
    <property type="match status" value="1"/>
</dbReference>
<dbReference type="AlphaFoldDB" id="A0A1F5S6Z5"/>
<dbReference type="InterPro" id="IPR001296">
    <property type="entry name" value="Glyco_trans_1"/>
</dbReference>
<dbReference type="STRING" id="1797985.A2Y83_00085"/>
<feature type="domain" description="Glycosyltransferase subfamily 4-like N-terminal" evidence="3">
    <location>
        <begin position="61"/>
        <end position="182"/>
    </location>
</feature>
<organism evidence="4 5">
    <name type="scientific">Candidatus Falkowbacteria bacterium RBG_13_39_14</name>
    <dbReference type="NCBI Taxonomy" id="1797985"/>
    <lineage>
        <taxon>Bacteria</taxon>
        <taxon>Candidatus Falkowiibacteriota</taxon>
    </lineage>
</organism>
<dbReference type="Gene3D" id="3.40.50.2000">
    <property type="entry name" value="Glycogen Phosphorylase B"/>
    <property type="match status" value="4"/>
</dbReference>
<dbReference type="GO" id="GO:0016757">
    <property type="term" value="F:glycosyltransferase activity"/>
    <property type="evidence" value="ECO:0007669"/>
    <property type="project" value="InterPro"/>
</dbReference>
<dbReference type="Pfam" id="PF13439">
    <property type="entry name" value="Glyco_transf_4"/>
    <property type="match status" value="1"/>
</dbReference>
<dbReference type="Pfam" id="PF00534">
    <property type="entry name" value="Glycos_transf_1"/>
    <property type="match status" value="2"/>
</dbReference>
<reference evidence="4 5" key="1">
    <citation type="journal article" date="2016" name="Nat. Commun.">
        <title>Thousands of microbial genomes shed light on interconnected biogeochemical processes in an aquifer system.</title>
        <authorList>
            <person name="Anantharaman K."/>
            <person name="Brown C.T."/>
            <person name="Hug L.A."/>
            <person name="Sharon I."/>
            <person name="Castelle C.J."/>
            <person name="Probst A.J."/>
            <person name="Thomas B.C."/>
            <person name="Singh A."/>
            <person name="Wilkins M.J."/>
            <person name="Karaoz U."/>
            <person name="Brodie E.L."/>
            <person name="Williams K.H."/>
            <person name="Hubbard S.S."/>
            <person name="Banfield J.F."/>
        </authorList>
    </citation>
    <scope>NUCLEOTIDE SEQUENCE [LARGE SCALE GENOMIC DNA]</scope>
</reference>
<evidence type="ECO:0000256" key="1">
    <source>
        <dbReference type="ARBA" id="ARBA00022679"/>
    </source>
</evidence>
<evidence type="ECO:0000259" key="3">
    <source>
        <dbReference type="Pfam" id="PF13439"/>
    </source>
</evidence>
<evidence type="ECO:0000259" key="2">
    <source>
        <dbReference type="Pfam" id="PF00534"/>
    </source>
</evidence>
<dbReference type="SUPFAM" id="SSF53756">
    <property type="entry name" value="UDP-Glycosyltransferase/glycogen phosphorylase"/>
    <property type="match status" value="2"/>
</dbReference>
<feature type="domain" description="Glycosyl transferase family 1" evidence="2">
    <location>
        <begin position="548"/>
        <end position="706"/>
    </location>
</feature>
<keyword evidence="1" id="KW-0808">Transferase</keyword>
<sequence length="727" mass="83069">MKIAVVHDHLNWCGGGERTALIMAIDLNADFITAYANDNTFPDYQKNIGPKFEVLAKKIHLDIKVLRFFWTRFLFWRHRKKIKGYDILIASGQPAAEAVAWYGRKKALKILYNHTPPRRVFDLYEISRDSYKWFLRPFYGLFARFWKWMYLKAVDRFDVNIANSATVRERVKKYTKRDVHYIVRPPIIVDKFKWIAQGNYFLSWARTDEAKRVELIVKAFRKMPEQKLVVASKGSRLDAVRGLAEGFPNIEVLGYVPDEKLFDLAGRCRAAVYIPIDEDAGMTHFEANAAGKPVLGVAEGGLLDTIIDGETGILLKPNPCEEDIINGVRKMTPEWCLQRREKCVRHAAAYGRKIFSDKIAEIIKENNNQKKILGIDGSRWEDPRFPGQGIRTGVENAAKNIIENLALMAIERGLRVRVYTPRLIEGLPLKAQKIIPGRKRWTSWLLANELQNSPADYFFTPSYYIPANAPAKSFALIHDIIFKTEPKKYSLKERLIQGYALRKNLERAEKIITVSEYSKKNICEKCFLEPEKVIVAPLGCARAKNAAQSKREKFIFYAGRVEKKKSVDILIRAFCLFMKKHPDWRLILAGGAGYGYSEILEEIKKCSLDGKIILPGYVSDNEKINFFAGASIFAHPSGNEGSCMPLFEAWDARVPAIIADIPVMREIGKDAVLYFAPGDEKDLAEKMGFLAENMDMRKTLAEKGEERLKNMSWEKTAELILDAILFL</sequence>
<comment type="caution">
    <text evidence="4">The sequence shown here is derived from an EMBL/GenBank/DDBJ whole genome shotgun (WGS) entry which is preliminary data.</text>
</comment>
<gene>
    <name evidence="4" type="ORF">A2Y83_00085</name>
</gene>
<accession>A0A1F5S6Z5</accession>
<dbReference type="CDD" id="cd03809">
    <property type="entry name" value="GT4_MtfB-like"/>
    <property type="match status" value="1"/>
</dbReference>
<evidence type="ECO:0000313" key="4">
    <source>
        <dbReference type="EMBL" id="OGF22465.1"/>
    </source>
</evidence>
<dbReference type="InterPro" id="IPR028098">
    <property type="entry name" value="Glyco_trans_4-like_N"/>
</dbReference>
<dbReference type="GO" id="GO:0009103">
    <property type="term" value="P:lipopolysaccharide biosynthetic process"/>
    <property type="evidence" value="ECO:0007669"/>
    <property type="project" value="TreeGrafter"/>
</dbReference>